<keyword evidence="1" id="KW-0732">Signal</keyword>
<sequence length="245" mass="27792">MVPSMELVILLLIRSFGEANFFLYCQLLAELISYFFANNNVSYAQWIPIHYRDMLPLEQKHPQLAQEFQSGNFVVHESSRQLPAVAMGQAHEQVHAVIKSNEGAIGVTEDQSALRRWMIAAPEVTWLHSMRQHEGTEHTTSHHEETGRAQRVFLEKVEKMQDMGMFGACFRLISSTAEGVDDSRFDSEVDAIRNHSSNPSSAEATREACCLRQLETQAPANWGWTKKGDLWLIVWTELPSIAESC</sequence>
<feature type="signal peptide" evidence="1">
    <location>
        <begin position="1"/>
        <end position="19"/>
    </location>
</feature>
<reference evidence="2" key="1">
    <citation type="submission" date="2021-01" db="EMBL/GenBank/DDBJ databases">
        <authorList>
            <person name="Li R."/>
            <person name="Bekaert M."/>
        </authorList>
    </citation>
    <scope>NUCLEOTIDE SEQUENCE</scope>
    <source>
        <strain evidence="2">Farmed</strain>
    </source>
</reference>
<gene>
    <name evidence="2" type="ORF">SPHA_79165</name>
</gene>
<protein>
    <submittedName>
        <fullName evidence="2">Uncharacterized protein</fullName>
    </submittedName>
</protein>
<dbReference type="AlphaFoldDB" id="A0A812EXX7"/>
<evidence type="ECO:0000256" key="1">
    <source>
        <dbReference type="SAM" id="SignalP"/>
    </source>
</evidence>
<evidence type="ECO:0000313" key="3">
    <source>
        <dbReference type="Proteomes" id="UP000597762"/>
    </source>
</evidence>
<dbReference type="PANTHER" id="PTHR47018:SF1">
    <property type="entry name" value="TESMIN_TSO1-LIKE CXC DOMAIN-CONTAINING PROTEIN"/>
    <property type="match status" value="1"/>
</dbReference>
<dbReference type="EMBL" id="CAHIKZ030005560">
    <property type="protein sequence ID" value="CAE1329775.1"/>
    <property type="molecule type" value="Genomic_DNA"/>
</dbReference>
<keyword evidence="3" id="KW-1185">Reference proteome</keyword>
<dbReference type="Proteomes" id="UP000597762">
    <property type="component" value="Unassembled WGS sequence"/>
</dbReference>
<name>A0A812EXX7_ACAPH</name>
<feature type="chain" id="PRO_5032669082" evidence="1">
    <location>
        <begin position="20"/>
        <end position="245"/>
    </location>
</feature>
<dbReference type="PANTHER" id="PTHR47018">
    <property type="entry name" value="CXC DOMAIN-CONTAINING PROTEIN-RELATED"/>
    <property type="match status" value="1"/>
</dbReference>
<comment type="caution">
    <text evidence="2">The sequence shown here is derived from an EMBL/GenBank/DDBJ whole genome shotgun (WGS) entry which is preliminary data.</text>
</comment>
<evidence type="ECO:0000313" key="2">
    <source>
        <dbReference type="EMBL" id="CAE1329775.1"/>
    </source>
</evidence>
<proteinExistence type="predicted"/>
<organism evidence="2 3">
    <name type="scientific">Acanthosepion pharaonis</name>
    <name type="common">Pharaoh cuttlefish</name>
    <name type="synonym">Sepia pharaonis</name>
    <dbReference type="NCBI Taxonomy" id="158019"/>
    <lineage>
        <taxon>Eukaryota</taxon>
        <taxon>Metazoa</taxon>
        <taxon>Spiralia</taxon>
        <taxon>Lophotrochozoa</taxon>
        <taxon>Mollusca</taxon>
        <taxon>Cephalopoda</taxon>
        <taxon>Coleoidea</taxon>
        <taxon>Decapodiformes</taxon>
        <taxon>Sepiida</taxon>
        <taxon>Sepiina</taxon>
        <taxon>Sepiidae</taxon>
        <taxon>Acanthosepion</taxon>
    </lineage>
</organism>
<dbReference type="OrthoDB" id="5984344at2759"/>
<accession>A0A812EXX7</accession>